<dbReference type="GO" id="GO:0008897">
    <property type="term" value="F:holo-[acyl-carrier-protein] synthase activity"/>
    <property type="evidence" value="ECO:0007669"/>
    <property type="project" value="InterPro"/>
</dbReference>
<dbReference type="NCBIfam" id="TIGR00556">
    <property type="entry name" value="pantethn_trn"/>
    <property type="match status" value="1"/>
</dbReference>
<dbReference type="Pfam" id="PF01648">
    <property type="entry name" value="ACPS"/>
    <property type="match status" value="1"/>
</dbReference>
<keyword evidence="5" id="KW-0460">Magnesium</keyword>
<reference evidence="9 10" key="1">
    <citation type="submission" date="2018-02" db="EMBL/GenBank/DDBJ databases">
        <title>Metagenomics reveals mixed infection of spiroplasma and phytoplasma in chicory.</title>
        <authorList>
            <person name="Polano C."/>
            <person name="Moruzzi S."/>
            <person name="Ermacora P."/>
            <person name="Ferrini F."/>
            <person name="Martini M."/>
            <person name="Firrao G."/>
        </authorList>
    </citation>
    <scope>NUCLEOTIDE SEQUENCE [LARGE SCALE GENOMIC DNA]</scope>
    <source>
        <strain evidence="9 10">ChiP</strain>
    </source>
</reference>
<evidence type="ECO:0000313" key="10">
    <source>
        <dbReference type="Proteomes" id="UP000238672"/>
    </source>
</evidence>
<comment type="caution">
    <text evidence="9">The sequence shown here is derived from an EMBL/GenBank/DDBJ whole genome shotgun (WGS) entry which is preliminary data.</text>
</comment>
<gene>
    <name evidence="9" type="primary">acpS</name>
    <name evidence="9" type="ORF">C6B37_01465</name>
</gene>
<evidence type="ECO:0000256" key="2">
    <source>
        <dbReference type="ARBA" id="ARBA00022679"/>
    </source>
</evidence>
<keyword evidence="1" id="KW-0444">Lipid biosynthesis</keyword>
<feature type="domain" description="4'-phosphopantetheinyl transferase" evidence="8">
    <location>
        <begin position="3"/>
        <end position="111"/>
    </location>
</feature>
<evidence type="ECO:0000256" key="4">
    <source>
        <dbReference type="ARBA" id="ARBA00022832"/>
    </source>
</evidence>
<evidence type="ECO:0000313" key="9">
    <source>
        <dbReference type="EMBL" id="PQP79726.1"/>
    </source>
</evidence>
<dbReference type="AlphaFoldDB" id="A0A2S8NUQ9"/>
<sequence>MKSIGIDIIEISRIKENGIEKIAKRILSHLEYEIYNKIINLKTKYIFLAGRWAAKEAIFKAFQTGNLQNNYSDWTILNDSKKGFPYIQNKNKKDNIAISISHSQNYAIALAILL</sequence>
<dbReference type="SUPFAM" id="SSF56214">
    <property type="entry name" value="4'-phosphopantetheinyl transferase"/>
    <property type="match status" value="1"/>
</dbReference>
<evidence type="ECO:0000256" key="6">
    <source>
        <dbReference type="ARBA" id="ARBA00023098"/>
    </source>
</evidence>
<dbReference type="EMBL" id="PUUG01000038">
    <property type="protein sequence ID" value="PQP79726.1"/>
    <property type="molecule type" value="Genomic_DNA"/>
</dbReference>
<keyword evidence="4" id="KW-0276">Fatty acid metabolism</keyword>
<dbReference type="Gene3D" id="3.90.470.20">
    <property type="entry name" value="4'-phosphopantetheinyl transferase domain"/>
    <property type="match status" value="1"/>
</dbReference>
<dbReference type="InterPro" id="IPR037143">
    <property type="entry name" value="4-PPantetheinyl_Trfase_dom_sf"/>
</dbReference>
<dbReference type="InterPro" id="IPR004568">
    <property type="entry name" value="Ppantetheine-prot_Trfase_dom"/>
</dbReference>
<evidence type="ECO:0000256" key="1">
    <source>
        <dbReference type="ARBA" id="ARBA00022516"/>
    </source>
</evidence>
<keyword evidence="6" id="KW-0443">Lipid metabolism</keyword>
<organism evidence="9 10">
    <name type="scientific">Candidatus Phytoplasma phoenicium</name>
    <dbReference type="NCBI Taxonomy" id="198422"/>
    <lineage>
        <taxon>Bacteria</taxon>
        <taxon>Bacillati</taxon>
        <taxon>Mycoplasmatota</taxon>
        <taxon>Mollicutes</taxon>
        <taxon>Acholeplasmatales</taxon>
        <taxon>Acholeplasmataceae</taxon>
        <taxon>Candidatus Phytoplasma</taxon>
        <taxon>16SrIX (Pigeon pea witches'-broom group)</taxon>
    </lineage>
</organism>
<dbReference type="Proteomes" id="UP000238672">
    <property type="component" value="Unassembled WGS sequence"/>
</dbReference>
<dbReference type="GO" id="GO:0000287">
    <property type="term" value="F:magnesium ion binding"/>
    <property type="evidence" value="ECO:0007669"/>
    <property type="project" value="InterPro"/>
</dbReference>
<dbReference type="InterPro" id="IPR002582">
    <property type="entry name" value="ACPS"/>
</dbReference>
<evidence type="ECO:0000256" key="3">
    <source>
        <dbReference type="ARBA" id="ARBA00022723"/>
    </source>
</evidence>
<keyword evidence="2" id="KW-0808">Transferase</keyword>
<evidence type="ECO:0000256" key="7">
    <source>
        <dbReference type="ARBA" id="ARBA00023160"/>
    </source>
</evidence>
<dbReference type="NCBIfam" id="TIGR00516">
    <property type="entry name" value="acpS"/>
    <property type="match status" value="1"/>
</dbReference>
<keyword evidence="7" id="KW-0275">Fatty acid biosynthesis</keyword>
<proteinExistence type="predicted"/>
<keyword evidence="3" id="KW-0479">Metal-binding</keyword>
<dbReference type="InterPro" id="IPR008278">
    <property type="entry name" value="4-PPantetheinyl_Trfase_dom"/>
</dbReference>
<protein>
    <submittedName>
        <fullName evidence="9">Holo-[acyl-carrier-protein] synthase</fullName>
    </submittedName>
</protein>
<evidence type="ECO:0000259" key="8">
    <source>
        <dbReference type="Pfam" id="PF01648"/>
    </source>
</evidence>
<name>A0A2S8NUQ9_9MOLU</name>
<accession>A0A2S8NUQ9</accession>
<evidence type="ECO:0000256" key="5">
    <source>
        <dbReference type="ARBA" id="ARBA00022842"/>
    </source>
</evidence>
<keyword evidence="10" id="KW-1185">Reference proteome</keyword>
<dbReference type="GO" id="GO:0006633">
    <property type="term" value="P:fatty acid biosynthetic process"/>
    <property type="evidence" value="ECO:0007669"/>
    <property type="project" value="UniProtKB-KW"/>
</dbReference>